<dbReference type="Proteomes" id="UP000298663">
    <property type="component" value="Unassembled WGS sequence"/>
</dbReference>
<gene>
    <name evidence="1" type="ORF">L596_012157</name>
</gene>
<dbReference type="PANTHER" id="PTHR10974">
    <property type="entry name" value="FI08016P-RELATED"/>
    <property type="match status" value="1"/>
</dbReference>
<name>A0A4U5NWF5_STECR</name>
<dbReference type="AlphaFoldDB" id="A0A4U5NWF5"/>
<sequence>MAATNDYSDVLRVSPIPKKIGYGHSFFRPLPDPRHCGSLRIPYEFCLCKKEFLPELNKKSATLKRLANFATSGLMSILEKDEVADKCEILSPLYNKTTVTPLVNPDTTSSAKLFKINLVVTPGEGEFEGYLSTDDTNQIELISKGMTRMDSYGDESACIADVAGGKPQSAPICLCRKEFMPTTAKP</sequence>
<dbReference type="EMBL" id="AZBU02000003">
    <property type="protein sequence ID" value="TKR87816.1"/>
    <property type="molecule type" value="Genomic_DNA"/>
</dbReference>
<accession>A0A4U5NWF5</accession>
<reference evidence="1 2" key="2">
    <citation type="journal article" date="2019" name="G3 (Bethesda)">
        <title>Hybrid Assembly of the Genome of the Entomopathogenic Nematode Steinernema carpocapsae Identifies the X-Chromosome.</title>
        <authorList>
            <person name="Serra L."/>
            <person name="Macchietto M."/>
            <person name="Macias-Munoz A."/>
            <person name="McGill C.J."/>
            <person name="Rodriguez I.M."/>
            <person name="Rodriguez B."/>
            <person name="Murad R."/>
            <person name="Mortazavi A."/>
        </authorList>
    </citation>
    <scope>NUCLEOTIDE SEQUENCE [LARGE SCALE GENOMIC DNA]</scope>
    <source>
        <strain evidence="1 2">ALL</strain>
    </source>
</reference>
<reference evidence="1 2" key="1">
    <citation type="journal article" date="2015" name="Genome Biol.">
        <title>Comparative genomics of Steinernema reveals deeply conserved gene regulatory networks.</title>
        <authorList>
            <person name="Dillman A.R."/>
            <person name="Macchietto M."/>
            <person name="Porter C.F."/>
            <person name="Rogers A."/>
            <person name="Williams B."/>
            <person name="Antoshechkin I."/>
            <person name="Lee M.M."/>
            <person name="Goodwin Z."/>
            <person name="Lu X."/>
            <person name="Lewis E.E."/>
            <person name="Goodrich-Blair H."/>
            <person name="Stock S.P."/>
            <person name="Adams B.J."/>
            <person name="Sternberg P.W."/>
            <person name="Mortazavi A."/>
        </authorList>
    </citation>
    <scope>NUCLEOTIDE SEQUENCE [LARGE SCALE GENOMIC DNA]</scope>
    <source>
        <strain evidence="1 2">ALL</strain>
    </source>
</reference>
<keyword evidence="2" id="KW-1185">Reference proteome</keyword>
<protein>
    <submittedName>
        <fullName evidence="1">Uncharacterized protein</fullName>
    </submittedName>
</protein>
<dbReference type="InterPro" id="IPR004245">
    <property type="entry name" value="DUF229"/>
</dbReference>
<comment type="caution">
    <text evidence="1">The sequence shown here is derived from an EMBL/GenBank/DDBJ whole genome shotgun (WGS) entry which is preliminary data.</text>
</comment>
<dbReference type="OrthoDB" id="5876542at2759"/>
<proteinExistence type="predicted"/>
<evidence type="ECO:0000313" key="2">
    <source>
        <dbReference type="Proteomes" id="UP000298663"/>
    </source>
</evidence>
<dbReference type="GO" id="GO:0005615">
    <property type="term" value="C:extracellular space"/>
    <property type="evidence" value="ECO:0007669"/>
    <property type="project" value="TreeGrafter"/>
</dbReference>
<dbReference type="PANTHER" id="PTHR10974:SF75">
    <property type="entry name" value="SULFATASE DOMAIN-CONTAINING PROTEIN"/>
    <property type="match status" value="1"/>
</dbReference>
<dbReference type="Pfam" id="PF02995">
    <property type="entry name" value="DUF229"/>
    <property type="match status" value="1"/>
</dbReference>
<organism evidence="1 2">
    <name type="scientific">Steinernema carpocapsae</name>
    <name type="common">Entomopathogenic nematode</name>
    <dbReference type="NCBI Taxonomy" id="34508"/>
    <lineage>
        <taxon>Eukaryota</taxon>
        <taxon>Metazoa</taxon>
        <taxon>Ecdysozoa</taxon>
        <taxon>Nematoda</taxon>
        <taxon>Chromadorea</taxon>
        <taxon>Rhabditida</taxon>
        <taxon>Tylenchina</taxon>
        <taxon>Panagrolaimomorpha</taxon>
        <taxon>Strongyloidoidea</taxon>
        <taxon>Steinernematidae</taxon>
        <taxon>Steinernema</taxon>
    </lineage>
</organism>
<evidence type="ECO:0000313" key="1">
    <source>
        <dbReference type="EMBL" id="TKR87816.1"/>
    </source>
</evidence>